<evidence type="ECO:0000313" key="2">
    <source>
        <dbReference type="EMBL" id="JAD78763.1"/>
    </source>
</evidence>
<proteinExistence type="predicted"/>
<name>A0A0A9CWF2_ARUDO</name>
<reference evidence="2" key="1">
    <citation type="submission" date="2014-09" db="EMBL/GenBank/DDBJ databases">
        <authorList>
            <person name="Magalhaes I.L.F."/>
            <person name="Oliveira U."/>
            <person name="Santos F.R."/>
            <person name="Vidigal T.H.D.A."/>
            <person name="Brescovit A.D."/>
            <person name="Santos A.J."/>
        </authorList>
    </citation>
    <scope>NUCLEOTIDE SEQUENCE</scope>
    <source>
        <tissue evidence="2">Shoot tissue taken approximately 20 cm above the soil surface</tissue>
    </source>
</reference>
<feature type="region of interest" description="Disordered" evidence="1">
    <location>
        <begin position="85"/>
        <end position="107"/>
    </location>
</feature>
<evidence type="ECO:0000256" key="1">
    <source>
        <dbReference type="SAM" id="MobiDB-lite"/>
    </source>
</evidence>
<feature type="region of interest" description="Disordered" evidence="1">
    <location>
        <begin position="121"/>
        <end position="147"/>
    </location>
</feature>
<organism evidence="2">
    <name type="scientific">Arundo donax</name>
    <name type="common">Giant reed</name>
    <name type="synonym">Donax arundinaceus</name>
    <dbReference type="NCBI Taxonomy" id="35708"/>
    <lineage>
        <taxon>Eukaryota</taxon>
        <taxon>Viridiplantae</taxon>
        <taxon>Streptophyta</taxon>
        <taxon>Embryophyta</taxon>
        <taxon>Tracheophyta</taxon>
        <taxon>Spermatophyta</taxon>
        <taxon>Magnoliopsida</taxon>
        <taxon>Liliopsida</taxon>
        <taxon>Poales</taxon>
        <taxon>Poaceae</taxon>
        <taxon>PACMAD clade</taxon>
        <taxon>Arundinoideae</taxon>
        <taxon>Arundineae</taxon>
        <taxon>Arundo</taxon>
    </lineage>
</organism>
<dbReference type="AlphaFoldDB" id="A0A0A9CWF2"/>
<accession>A0A0A9CWF2</accession>
<reference evidence="2" key="2">
    <citation type="journal article" date="2015" name="Data Brief">
        <title>Shoot transcriptome of the giant reed, Arundo donax.</title>
        <authorList>
            <person name="Barrero R.A."/>
            <person name="Guerrero F.D."/>
            <person name="Moolhuijzen P."/>
            <person name="Goolsby J.A."/>
            <person name="Tidwell J."/>
            <person name="Bellgard S.E."/>
            <person name="Bellgard M.I."/>
        </authorList>
    </citation>
    <scope>NUCLEOTIDE SEQUENCE</scope>
    <source>
        <tissue evidence="2">Shoot tissue taken approximately 20 cm above the soil surface</tissue>
    </source>
</reference>
<protein>
    <submittedName>
        <fullName evidence="2">Uncharacterized protein</fullName>
    </submittedName>
</protein>
<sequence length="147" mass="16023">MSVQWGEKQRARTHTILCLHNVQNAGENDLNKSKGNISRLGKDLTRSYYLSACNRNNNRRGGCKLGLPLHCEDLLSGGGKCGSGGAVVLPGPRENKRSSGRWSSGEDEAIIEGEEVDARPLGNGWVTSPVNSYRGPHMPPSDNYKNF</sequence>
<dbReference type="EMBL" id="GBRH01219132">
    <property type="protein sequence ID" value="JAD78763.1"/>
    <property type="molecule type" value="Transcribed_RNA"/>
</dbReference>